<dbReference type="Proteomes" id="UP000240621">
    <property type="component" value="Unassembled WGS sequence"/>
</dbReference>
<comment type="catalytic activity">
    <reaction evidence="10">
        <text>(2R)-3-phosphoglycerate + NAD(+) = 3-phosphooxypyruvate + NADH + H(+)</text>
        <dbReference type="Rhea" id="RHEA:12641"/>
        <dbReference type="ChEBI" id="CHEBI:15378"/>
        <dbReference type="ChEBI" id="CHEBI:18110"/>
        <dbReference type="ChEBI" id="CHEBI:57540"/>
        <dbReference type="ChEBI" id="CHEBI:57945"/>
        <dbReference type="ChEBI" id="CHEBI:58272"/>
        <dbReference type="EC" id="1.1.1.95"/>
    </reaction>
</comment>
<dbReference type="EMBL" id="PYGC01000008">
    <property type="protein sequence ID" value="PSK81702.1"/>
    <property type="molecule type" value="Genomic_DNA"/>
</dbReference>
<gene>
    <name evidence="14" type="ORF">CLV93_108100</name>
    <name evidence="13" type="ORF">JCM18694_14710</name>
</gene>
<protein>
    <recommendedName>
        <fullName evidence="5">D-3-phosphoglycerate dehydrogenase</fullName>
        <ecNumber evidence="3">1.1.1.399</ecNumber>
        <ecNumber evidence="4">1.1.1.95</ecNumber>
    </recommendedName>
    <alternativeName>
        <fullName evidence="8">2-oxoglutarate reductase</fullName>
    </alternativeName>
</protein>
<dbReference type="InterPro" id="IPR006140">
    <property type="entry name" value="D-isomer_DH_NAD-bd"/>
</dbReference>
<dbReference type="UniPathway" id="UPA00135">
    <property type="reaction ID" value="UER00196"/>
</dbReference>
<dbReference type="InterPro" id="IPR045865">
    <property type="entry name" value="ACT-like_dom_sf"/>
</dbReference>
<proteinExistence type="inferred from homology"/>
<dbReference type="CDD" id="cd12174">
    <property type="entry name" value="PGDH_like_3"/>
    <property type="match status" value="1"/>
</dbReference>
<evidence type="ECO:0000256" key="9">
    <source>
        <dbReference type="ARBA" id="ARBA00048126"/>
    </source>
</evidence>
<dbReference type="OrthoDB" id="9777288at2"/>
<dbReference type="Gene3D" id="3.40.50.720">
    <property type="entry name" value="NAD(P)-binding Rossmann-like Domain"/>
    <property type="match status" value="2"/>
</dbReference>
<name>A0A2P8C9R8_9BACT</name>
<dbReference type="InterPro" id="IPR036291">
    <property type="entry name" value="NAD(P)-bd_dom_sf"/>
</dbReference>
<dbReference type="GO" id="GO:0004617">
    <property type="term" value="F:phosphoglycerate dehydrogenase activity"/>
    <property type="evidence" value="ECO:0007669"/>
    <property type="project" value="UniProtKB-EC"/>
</dbReference>
<comment type="similarity">
    <text evidence="11">Belongs to the D-isomer specific 2-hydroxyacid dehydrogenase family.</text>
</comment>
<dbReference type="PROSITE" id="PS00065">
    <property type="entry name" value="D_2_HYDROXYACID_DH_1"/>
    <property type="match status" value="1"/>
</dbReference>
<accession>A0A2P8C9R8</accession>
<dbReference type="Pfam" id="PF02826">
    <property type="entry name" value="2-Hacid_dh_C"/>
    <property type="match status" value="1"/>
</dbReference>
<evidence type="ECO:0000256" key="11">
    <source>
        <dbReference type="RuleBase" id="RU003719"/>
    </source>
</evidence>
<comment type="function">
    <text evidence="1">Catalyzes the reversible oxidation of 3-phospho-D-glycerate to 3-phosphonooxypyruvate, the first step of the phosphorylated L-serine biosynthesis pathway. Also catalyzes the reversible oxidation of 2-hydroxyglutarate to 2-oxoglutarate.</text>
</comment>
<dbReference type="PANTHER" id="PTHR42938">
    <property type="entry name" value="FORMATE DEHYDROGENASE 1"/>
    <property type="match status" value="1"/>
</dbReference>
<dbReference type="Gene3D" id="3.30.70.260">
    <property type="match status" value="1"/>
</dbReference>
<dbReference type="InterPro" id="IPR029752">
    <property type="entry name" value="D-isomer_DH_CS1"/>
</dbReference>
<comment type="pathway">
    <text evidence="2">Amino-acid biosynthesis; L-serine biosynthesis; L-serine from 3-phospho-D-glycerate: step 1/3.</text>
</comment>
<dbReference type="CDD" id="cd04901">
    <property type="entry name" value="ACT_3PGDH"/>
    <property type="match status" value="1"/>
</dbReference>
<evidence type="ECO:0000256" key="6">
    <source>
        <dbReference type="ARBA" id="ARBA00023002"/>
    </source>
</evidence>
<feature type="domain" description="ACT" evidence="12">
    <location>
        <begin position="319"/>
        <end position="390"/>
    </location>
</feature>
<organism evidence="14 15">
    <name type="scientific">Prolixibacter denitrificans</name>
    <dbReference type="NCBI Taxonomy" id="1541063"/>
    <lineage>
        <taxon>Bacteria</taxon>
        <taxon>Pseudomonadati</taxon>
        <taxon>Bacteroidota</taxon>
        <taxon>Bacteroidia</taxon>
        <taxon>Marinilabiliales</taxon>
        <taxon>Prolixibacteraceae</taxon>
        <taxon>Prolixibacter</taxon>
    </lineage>
</organism>
<keyword evidence="6 11" id="KW-0560">Oxidoreductase</keyword>
<reference evidence="13 16" key="2">
    <citation type="submission" date="2019-10" db="EMBL/GenBank/DDBJ databases">
        <title>Prolixibacter strains distinguished by the presence of nitrate reductase genes were adept at nitrate-dependent anaerobic corrosion of metallic iron and carbon steel.</title>
        <authorList>
            <person name="Iino T."/>
            <person name="Shono N."/>
            <person name="Ito K."/>
            <person name="Nakamura R."/>
            <person name="Sueoka K."/>
            <person name="Harayama S."/>
            <person name="Ohkuma M."/>
        </authorList>
    </citation>
    <scope>NUCLEOTIDE SEQUENCE [LARGE SCALE GENOMIC DNA]</scope>
    <source>
        <strain evidence="13 16">MIC1-1</strain>
    </source>
</reference>
<evidence type="ECO:0000313" key="14">
    <source>
        <dbReference type="EMBL" id="PSK81702.1"/>
    </source>
</evidence>
<evidence type="ECO:0000256" key="4">
    <source>
        <dbReference type="ARBA" id="ARBA00013143"/>
    </source>
</evidence>
<evidence type="ECO:0000259" key="12">
    <source>
        <dbReference type="PROSITE" id="PS51671"/>
    </source>
</evidence>
<dbReference type="Proteomes" id="UP000396862">
    <property type="component" value="Unassembled WGS sequence"/>
</dbReference>
<dbReference type="SUPFAM" id="SSF55021">
    <property type="entry name" value="ACT-like"/>
    <property type="match status" value="1"/>
</dbReference>
<evidence type="ECO:0000313" key="13">
    <source>
        <dbReference type="EMBL" id="GET21225.1"/>
    </source>
</evidence>
<dbReference type="SUPFAM" id="SSF51735">
    <property type="entry name" value="NAD(P)-binding Rossmann-fold domains"/>
    <property type="match status" value="1"/>
</dbReference>
<dbReference type="GO" id="GO:0051287">
    <property type="term" value="F:NAD binding"/>
    <property type="evidence" value="ECO:0007669"/>
    <property type="project" value="InterPro"/>
</dbReference>
<reference evidence="14 15" key="1">
    <citation type="submission" date="2018-03" db="EMBL/GenBank/DDBJ databases">
        <title>Genomic Encyclopedia of Archaeal and Bacterial Type Strains, Phase II (KMG-II): from individual species to whole genera.</title>
        <authorList>
            <person name="Goeker M."/>
        </authorList>
    </citation>
    <scope>NUCLEOTIDE SEQUENCE [LARGE SCALE GENOMIC DNA]</scope>
    <source>
        <strain evidence="14 15">DSM 27267</strain>
    </source>
</reference>
<evidence type="ECO:0000256" key="3">
    <source>
        <dbReference type="ARBA" id="ARBA00013001"/>
    </source>
</evidence>
<dbReference type="AlphaFoldDB" id="A0A2P8C9R8"/>
<evidence type="ECO:0000256" key="7">
    <source>
        <dbReference type="ARBA" id="ARBA00023027"/>
    </source>
</evidence>
<dbReference type="InterPro" id="IPR006139">
    <property type="entry name" value="D-isomer_2_OHA_DH_cat_dom"/>
</dbReference>
<comment type="caution">
    <text evidence="14">The sequence shown here is derived from an EMBL/GenBank/DDBJ whole genome shotgun (WGS) entry which is preliminary data.</text>
</comment>
<dbReference type="PROSITE" id="PS51671">
    <property type="entry name" value="ACT"/>
    <property type="match status" value="1"/>
</dbReference>
<dbReference type="EC" id="1.1.1.399" evidence="3"/>
<evidence type="ECO:0000313" key="15">
    <source>
        <dbReference type="Proteomes" id="UP000240621"/>
    </source>
</evidence>
<evidence type="ECO:0000313" key="16">
    <source>
        <dbReference type="Proteomes" id="UP000396862"/>
    </source>
</evidence>
<evidence type="ECO:0000256" key="10">
    <source>
        <dbReference type="ARBA" id="ARBA00048731"/>
    </source>
</evidence>
<dbReference type="EC" id="1.1.1.95" evidence="4"/>
<dbReference type="PANTHER" id="PTHR42938:SF47">
    <property type="entry name" value="HYDROXYPYRUVATE REDUCTASE"/>
    <property type="match status" value="1"/>
</dbReference>
<sequence length="392" mass="42410">MYKIQTLNKIDEKGLKLFPADAYEVGGEVTEPEGIVLRSFKMHDMELPSSLKAIARAGAGVNNIPIDKCTDKGIVVFNTPGANANAVKELVIAGMLLSSRNIAGGIEWAKTLKGEGNNVAPMVEKGKSNFAGNEIKGKTLAIIGLGAIGVMVANAAEALDMNVIGFDPYISVEHAWELNQNIARAESIEALLAQADYVTLQIPLMDKTKNFIDAEKIAMMKDGVRILNFARGGLVSNADLKPALESGKVGWYVTDFPDADVLNMKNVIAIPHLGASTQESETNCAVMAVREVRDYLENGNIRNSVNFPDVAMNRNGGARILIANKNVPNMVSQISTLLAGYGVNIADMMNRNRNGIAYNIIDIDRNELDPEVSDKLREIEGIFLVRVLPGQK</sequence>
<dbReference type="InterPro" id="IPR002912">
    <property type="entry name" value="ACT_dom"/>
</dbReference>
<evidence type="ECO:0000256" key="5">
    <source>
        <dbReference type="ARBA" id="ARBA00021582"/>
    </source>
</evidence>
<dbReference type="EMBL" id="BLAU01000001">
    <property type="protein sequence ID" value="GET21225.1"/>
    <property type="molecule type" value="Genomic_DNA"/>
</dbReference>
<dbReference type="SUPFAM" id="SSF52283">
    <property type="entry name" value="Formate/glycerate dehydrogenase catalytic domain-like"/>
    <property type="match status" value="1"/>
</dbReference>
<keyword evidence="16" id="KW-1185">Reference proteome</keyword>
<evidence type="ECO:0000256" key="8">
    <source>
        <dbReference type="ARBA" id="ARBA00030455"/>
    </source>
</evidence>
<dbReference type="Pfam" id="PF00389">
    <property type="entry name" value="2-Hacid_dh"/>
    <property type="match status" value="1"/>
</dbReference>
<evidence type="ECO:0000256" key="2">
    <source>
        <dbReference type="ARBA" id="ARBA00005216"/>
    </source>
</evidence>
<evidence type="ECO:0000256" key="1">
    <source>
        <dbReference type="ARBA" id="ARBA00003800"/>
    </source>
</evidence>
<dbReference type="RefSeq" id="WP_106543003.1">
    <property type="nucleotide sequence ID" value="NZ_BLAU01000001.1"/>
</dbReference>
<comment type="catalytic activity">
    <reaction evidence="9">
        <text>(R)-2-hydroxyglutarate + NAD(+) = 2-oxoglutarate + NADH + H(+)</text>
        <dbReference type="Rhea" id="RHEA:49612"/>
        <dbReference type="ChEBI" id="CHEBI:15378"/>
        <dbReference type="ChEBI" id="CHEBI:15801"/>
        <dbReference type="ChEBI" id="CHEBI:16810"/>
        <dbReference type="ChEBI" id="CHEBI:57540"/>
        <dbReference type="ChEBI" id="CHEBI:57945"/>
        <dbReference type="EC" id="1.1.1.399"/>
    </reaction>
</comment>
<keyword evidence="7" id="KW-0520">NAD</keyword>